<dbReference type="InterPro" id="IPR037053">
    <property type="entry name" value="Phage_tail_collar_dom_sf"/>
</dbReference>
<dbReference type="InterPro" id="IPR051934">
    <property type="entry name" value="Phage_Tail_Fiber_Structural"/>
</dbReference>
<dbReference type="PANTHER" id="PTHR35191:SF1">
    <property type="entry name" value="PROPHAGE SIDE TAIL FIBER PROTEIN HOMOLOG STFQ-RELATED"/>
    <property type="match status" value="1"/>
</dbReference>
<feature type="domain" description="Phage tail collar" evidence="2">
    <location>
        <begin position="246"/>
        <end position="293"/>
    </location>
</feature>
<name>A0ABT4YB26_METRE</name>
<dbReference type="SUPFAM" id="SSF88874">
    <property type="entry name" value="Receptor-binding domain of short tail fibre protein gp12"/>
    <property type="match status" value="1"/>
</dbReference>
<dbReference type="InterPro" id="IPR011083">
    <property type="entry name" value="Phage_tail_collar_dom"/>
</dbReference>
<sequence length="393" mass="41763">MANPSVILTPIANDSPTKRLPPLTDSAAGIGRLSQEQGFPPITEVPLELGGKAPKRDDMNGALNLLSQHTVHLQSGGLYLYNSALRYDKGCVIVLDDGITRVQSLVDDNPENPNDGLGSTWRAIDAGDLVRDWARRYAGAGIRILTNTVLTAEQVGNWVDVESNSVTTLPSVDSVPVGSTFVVRNSSPTFETVTVNSLGGKVGGLTSFPLESGELIEFSADPAPDRGWWITSRSQSNAAFSGVHIGIPMPFPGAVPPPGCLMMVGQAFSAAAYPLLAQVYPSLILPDLRGEFIRGWDNGRGVDPGRSLLSWQLDAIQNMTGSFAIGDDDTILRATSASGVFSVGGYSTAPLVNAGYAILSAYRFVNFDASGSVRTGEETRSRNVAFNYICRAK</sequence>
<comment type="caution">
    <text evidence="3">The sequence shown here is derived from an EMBL/GenBank/DDBJ whole genome shotgun (WGS) entry which is preliminary data.</text>
</comment>
<evidence type="ECO:0000259" key="2">
    <source>
        <dbReference type="Pfam" id="PF07484"/>
    </source>
</evidence>
<organism evidence="3 4">
    <name type="scientific">Metapseudomonas resinovorans</name>
    <name type="common">Pseudomonas resinovorans</name>
    <dbReference type="NCBI Taxonomy" id="53412"/>
    <lineage>
        <taxon>Bacteria</taxon>
        <taxon>Pseudomonadati</taxon>
        <taxon>Pseudomonadota</taxon>
        <taxon>Gammaproteobacteria</taxon>
        <taxon>Pseudomonadales</taxon>
        <taxon>Pseudomonadaceae</taxon>
        <taxon>Metapseudomonas</taxon>
    </lineage>
</organism>
<evidence type="ECO:0000256" key="1">
    <source>
        <dbReference type="SAM" id="MobiDB-lite"/>
    </source>
</evidence>
<protein>
    <submittedName>
        <fullName evidence="3">Tail fiber protein</fullName>
    </submittedName>
</protein>
<evidence type="ECO:0000313" key="3">
    <source>
        <dbReference type="EMBL" id="MDA8485837.1"/>
    </source>
</evidence>
<feature type="region of interest" description="Disordered" evidence="1">
    <location>
        <begin position="1"/>
        <end position="21"/>
    </location>
</feature>
<evidence type="ECO:0000313" key="4">
    <source>
        <dbReference type="Proteomes" id="UP001211689"/>
    </source>
</evidence>
<proteinExistence type="predicted"/>
<dbReference type="Pfam" id="PF07484">
    <property type="entry name" value="Collar"/>
    <property type="match status" value="1"/>
</dbReference>
<keyword evidence="4" id="KW-1185">Reference proteome</keyword>
<dbReference type="Gene3D" id="3.90.1340.10">
    <property type="entry name" value="Phage tail collar domain"/>
    <property type="match status" value="1"/>
</dbReference>
<reference evidence="3 4" key="1">
    <citation type="submission" date="2022-07" db="EMBL/GenBank/DDBJ databases">
        <title>Genome Analysis of Selected Gammaproteobacteria from Nigerian Food snails.</title>
        <authorList>
            <person name="Okafor A.C."/>
        </authorList>
    </citation>
    <scope>NUCLEOTIDE SEQUENCE [LARGE SCALE GENOMIC DNA]</scope>
    <source>
        <strain evidence="3 4">Awg 2</strain>
    </source>
</reference>
<dbReference type="RefSeq" id="WP_271471994.1">
    <property type="nucleotide sequence ID" value="NZ_JANEWF010000035.1"/>
</dbReference>
<dbReference type="EMBL" id="JANEWF010000035">
    <property type="protein sequence ID" value="MDA8485837.1"/>
    <property type="molecule type" value="Genomic_DNA"/>
</dbReference>
<dbReference type="PANTHER" id="PTHR35191">
    <property type="entry name" value="PROPHAGE SIDE TAIL FIBER PROTEIN HOMOLOG STFQ-RELATED"/>
    <property type="match status" value="1"/>
</dbReference>
<accession>A0ABT4YB26</accession>
<dbReference type="Proteomes" id="UP001211689">
    <property type="component" value="Unassembled WGS sequence"/>
</dbReference>
<gene>
    <name evidence="3" type="ORF">NNO07_22450</name>
</gene>